<dbReference type="PANTHER" id="PTHR34295">
    <property type="entry name" value="BIOTIN TRANSPORTER BIOY"/>
    <property type="match status" value="1"/>
</dbReference>
<name>A0A562IJQ5_MICOL</name>
<keyword evidence="2" id="KW-0813">Transport</keyword>
<dbReference type="Proteomes" id="UP000319825">
    <property type="component" value="Unassembled WGS sequence"/>
</dbReference>
<evidence type="ECO:0000313" key="4">
    <source>
        <dbReference type="EMBL" id="TWH70965.1"/>
    </source>
</evidence>
<sequence>MTTALSLPAPLPVLAESALPKVLTRTGATVVLGTALTALAAQVVVPIPGSPVPVTGQTFAVLFTAAALGPARGLASQVLYLALGAAGLPVFTQGAHGVHVLVGATGGYLVGFLLASLIAGAGSRRGTDRTVLRELAVMALASAAIYTCGVTWLAIVTGMGPAKAVAVGVAPFLVGDALKAALASSLLPPAWKLVTRLNSTGSAR</sequence>
<dbReference type="Pfam" id="PF02632">
    <property type="entry name" value="BioY"/>
    <property type="match status" value="1"/>
</dbReference>
<evidence type="ECO:0000256" key="2">
    <source>
        <dbReference type="PIRNR" id="PIRNR016661"/>
    </source>
</evidence>
<comment type="similarity">
    <text evidence="1 2">Belongs to the BioY family.</text>
</comment>
<dbReference type="OrthoDB" id="1496139at2"/>
<comment type="caution">
    <text evidence="4">The sequence shown here is derived from an EMBL/GenBank/DDBJ whole genome shotgun (WGS) entry which is preliminary data.</text>
</comment>
<keyword evidence="2 3" id="KW-0472">Membrane</keyword>
<dbReference type="Gene3D" id="1.10.1760.20">
    <property type="match status" value="1"/>
</dbReference>
<proteinExistence type="inferred from homology"/>
<keyword evidence="2" id="KW-1003">Cell membrane</keyword>
<accession>A0A562IJQ5</accession>
<dbReference type="GO" id="GO:0005886">
    <property type="term" value="C:plasma membrane"/>
    <property type="evidence" value="ECO:0007669"/>
    <property type="project" value="UniProtKB-SubCell"/>
</dbReference>
<dbReference type="AlphaFoldDB" id="A0A562IJQ5"/>
<organism evidence="4 5">
    <name type="scientific">Micromonospora olivasterospora</name>
    <dbReference type="NCBI Taxonomy" id="1880"/>
    <lineage>
        <taxon>Bacteria</taxon>
        <taxon>Bacillati</taxon>
        <taxon>Actinomycetota</taxon>
        <taxon>Actinomycetes</taxon>
        <taxon>Micromonosporales</taxon>
        <taxon>Micromonosporaceae</taxon>
        <taxon>Micromonospora</taxon>
    </lineage>
</organism>
<reference evidence="4 5" key="1">
    <citation type="submission" date="2019-07" db="EMBL/GenBank/DDBJ databases">
        <title>R&amp;d 2014.</title>
        <authorList>
            <person name="Klenk H.-P."/>
        </authorList>
    </citation>
    <scope>NUCLEOTIDE SEQUENCE [LARGE SCALE GENOMIC DNA]</scope>
    <source>
        <strain evidence="4 5">DSM 43868</strain>
    </source>
</reference>
<gene>
    <name evidence="4" type="ORF">JD77_05990</name>
</gene>
<dbReference type="GO" id="GO:0015225">
    <property type="term" value="F:biotin transmembrane transporter activity"/>
    <property type="evidence" value="ECO:0007669"/>
    <property type="project" value="UniProtKB-UniRule"/>
</dbReference>
<dbReference type="PANTHER" id="PTHR34295:SF1">
    <property type="entry name" value="BIOTIN TRANSPORTER BIOY"/>
    <property type="match status" value="1"/>
</dbReference>
<dbReference type="InterPro" id="IPR003784">
    <property type="entry name" value="BioY"/>
</dbReference>
<dbReference type="EMBL" id="VLKE01000001">
    <property type="protein sequence ID" value="TWH70965.1"/>
    <property type="molecule type" value="Genomic_DNA"/>
</dbReference>
<evidence type="ECO:0000256" key="3">
    <source>
        <dbReference type="SAM" id="Phobius"/>
    </source>
</evidence>
<comment type="subcellular location">
    <subcellularLocation>
        <location evidence="2">Cell membrane</location>
        <topology evidence="2">Multi-pass membrane protein</topology>
    </subcellularLocation>
</comment>
<feature type="transmembrane region" description="Helical" evidence="3">
    <location>
        <begin position="59"/>
        <end position="80"/>
    </location>
</feature>
<keyword evidence="5" id="KW-1185">Reference proteome</keyword>
<keyword evidence="3" id="KW-1133">Transmembrane helix</keyword>
<evidence type="ECO:0000313" key="5">
    <source>
        <dbReference type="Proteomes" id="UP000319825"/>
    </source>
</evidence>
<feature type="transmembrane region" description="Helical" evidence="3">
    <location>
        <begin position="135"/>
        <end position="159"/>
    </location>
</feature>
<keyword evidence="3" id="KW-0812">Transmembrane</keyword>
<evidence type="ECO:0000256" key="1">
    <source>
        <dbReference type="ARBA" id="ARBA00010692"/>
    </source>
</evidence>
<feature type="transmembrane region" description="Helical" evidence="3">
    <location>
        <begin position="100"/>
        <end position="123"/>
    </location>
</feature>
<dbReference type="PIRSF" id="PIRSF016661">
    <property type="entry name" value="BioY"/>
    <property type="match status" value="1"/>
</dbReference>
<feature type="transmembrane region" description="Helical" evidence="3">
    <location>
        <begin position="25"/>
        <end position="47"/>
    </location>
</feature>
<protein>
    <recommendedName>
        <fullName evidence="2">Biotin transporter</fullName>
    </recommendedName>
</protein>